<dbReference type="Proteomes" id="UP001548832">
    <property type="component" value="Unassembled WGS sequence"/>
</dbReference>
<name>A0ABV2DFX2_9HYPH</name>
<dbReference type="InterPro" id="IPR058110">
    <property type="entry name" value="GCG_CRPN_dom"/>
</dbReference>
<comment type="caution">
    <text evidence="2">The sequence shown here is derived from an EMBL/GenBank/DDBJ whole genome shotgun (WGS) entry which is preliminary data.</text>
</comment>
<organism evidence="2 3">
    <name type="scientific">Mesorhizobium shangrilense</name>
    <dbReference type="NCBI Taxonomy" id="460060"/>
    <lineage>
        <taxon>Bacteria</taxon>
        <taxon>Pseudomonadati</taxon>
        <taxon>Pseudomonadota</taxon>
        <taxon>Alphaproteobacteria</taxon>
        <taxon>Hyphomicrobiales</taxon>
        <taxon>Phyllobacteriaceae</taxon>
        <taxon>Mesorhizobium</taxon>
    </lineage>
</organism>
<evidence type="ECO:0000313" key="3">
    <source>
        <dbReference type="Proteomes" id="UP001548832"/>
    </source>
</evidence>
<feature type="signal peptide" evidence="1">
    <location>
        <begin position="1"/>
        <end position="23"/>
    </location>
</feature>
<sequence length="90" mass="10263">MNSLTKYATAAALVLGGTFTAVAASSAMPMVQVGPTAGLVEHVAYGCGPGWHPNPWGRCVPYRRVVVYPRYYHGPYYWHPVHRWHRWHRW</sequence>
<evidence type="ECO:0000256" key="1">
    <source>
        <dbReference type="SAM" id="SignalP"/>
    </source>
</evidence>
<feature type="chain" id="PRO_5045571151" evidence="1">
    <location>
        <begin position="24"/>
        <end position="90"/>
    </location>
</feature>
<keyword evidence="3" id="KW-1185">Reference proteome</keyword>
<protein>
    <submittedName>
        <fullName evidence="2">Uncharacterized protein</fullName>
    </submittedName>
</protein>
<dbReference type="NCBIfam" id="NF047412">
    <property type="entry name" value="sig_GCG_CRPN_rpt"/>
    <property type="match status" value="1"/>
</dbReference>
<dbReference type="RefSeq" id="WP_354460920.1">
    <property type="nucleotide sequence ID" value="NZ_JBEWSZ010000001.1"/>
</dbReference>
<dbReference type="EMBL" id="JBEWSZ010000001">
    <property type="protein sequence ID" value="MET2828946.1"/>
    <property type="molecule type" value="Genomic_DNA"/>
</dbReference>
<keyword evidence="1" id="KW-0732">Signal</keyword>
<evidence type="ECO:0000313" key="2">
    <source>
        <dbReference type="EMBL" id="MET2828946.1"/>
    </source>
</evidence>
<accession>A0ABV2DFX2</accession>
<reference evidence="2 3" key="1">
    <citation type="submission" date="2024-06" db="EMBL/GenBank/DDBJ databases">
        <authorList>
            <person name="Kim D.-U."/>
        </authorList>
    </citation>
    <scope>NUCLEOTIDE SEQUENCE [LARGE SCALE GENOMIC DNA]</scope>
    <source>
        <strain evidence="2 3">KACC15460</strain>
    </source>
</reference>
<gene>
    <name evidence="2" type="ORF">ABVQ20_18370</name>
</gene>
<proteinExistence type="predicted"/>